<keyword evidence="3" id="KW-1185">Reference proteome</keyword>
<dbReference type="AlphaFoldDB" id="A0AA37LZY5"/>
<protein>
    <submittedName>
        <fullName evidence="2">Uncharacterized protein</fullName>
    </submittedName>
</protein>
<evidence type="ECO:0000313" key="3">
    <source>
        <dbReference type="Proteomes" id="UP001055172"/>
    </source>
</evidence>
<evidence type="ECO:0000313" key="2">
    <source>
        <dbReference type="EMBL" id="GJC91047.1"/>
    </source>
</evidence>
<name>A0AA37LZY5_9PEZI</name>
<organism evidence="2 3">
    <name type="scientific">Colletotrichum liriopes</name>
    <dbReference type="NCBI Taxonomy" id="708192"/>
    <lineage>
        <taxon>Eukaryota</taxon>
        <taxon>Fungi</taxon>
        <taxon>Dikarya</taxon>
        <taxon>Ascomycota</taxon>
        <taxon>Pezizomycotina</taxon>
        <taxon>Sordariomycetes</taxon>
        <taxon>Hypocreomycetidae</taxon>
        <taxon>Glomerellales</taxon>
        <taxon>Glomerellaceae</taxon>
        <taxon>Colletotrichum</taxon>
        <taxon>Colletotrichum spaethianum species complex</taxon>
    </lineage>
</organism>
<feature type="region of interest" description="Disordered" evidence="1">
    <location>
        <begin position="127"/>
        <end position="150"/>
    </location>
</feature>
<reference evidence="2 3" key="1">
    <citation type="submission" date="2021-07" db="EMBL/GenBank/DDBJ databases">
        <title>Genome data of Colletotrichum spaethianum.</title>
        <authorList>
            <person name="Utami Y.D."/>
            <person name="Hiruma K."/>
        </authorList>
    </citation>
    <scope>NUCLEOTIDE SEQUENCE [LARGE SCALE GENOMIC DNA]</scope>
    <source>
        <strain evidence="2 3">MAFF 242679</strain>
    </source>
</reference>
<evidence type="ECO:0000256" key="1">
    <source>
        <dbReference type="SAM" id="MobiDB-lite"/>
    </source>
</evidence>
<accession>A0AA37LZY5</accession>
<dbReference type="Proteomes" id="UP001055172">
    <property type="component" value="Unassembled WGS sequence"/>
</dbReference>
<dbReference type="EMBL" id="BPPX01000066">
    <property type="protein sequence ID" value="GJC91047.1"/>
    <property type="molecule type" value="Genomic_DNA"/>
</dbReference>
<proteinExistence type="predicted"/>
<comment type="caution">
    <text evidence="2">The sequence shown here is derived from an EMBL/GenBank/DDBJ whole genome shotgun (WGS) entry which is preliminary data.</text>
</comment>
<gene>
    <name evidence="2" type="ORF">ColLi_13885</name>
</gene>
<sequence length="220" mass="25179">MGNCFGTPRNEPSVNIHQLSANYGASQPPTYSVDHNQSCRILRSWEDHGSESRNFKYVLYVVNNNLYNKRQKLAQRRLLEFIQQLASIQELNVSVKCLDYSQTTSDPAVAEEMQLYQEMLASEANQALDLRDKRRRRNSGAVNLGGNRQHTSEQKINELVKRLRETQDLDNSSAKDLMEPELVAALSKFAQEWQLEYFLQNQEAIFSAPHTIMANGVSKI</sequence>